<feature type="transmembrane region" description="Helical" evidence="7">
    <location>
        <begin position="666"/>
        <end position="688"/>
    </location>
</feature>
<evidence type="ECO:0000313" key="10">
    <source>
        <dbReference type="Proteomes" id="UP000800235"/>
    </source>
</evidence>
<feature type="transmembrane region" description="Helical" evidence="7">
    <location>
        <begin position="733"/>
        <end position="766"/>
    </location>
</feature>
<evidence type="ECO:0000256" key="7">
    <source>
        <dbReference type="SAM" id="Phobius"/>
    </source>
</evidence>
<comment type="subcellular location">
    <subcellularLocation>
        <location evidence="1">Membrane</location>
        <topology evidence="1">Multi-pass membrane protein</topology>
    </subcellularLocation>
</comment>
<proteinExistence type="predicted"/>
<evidence type="ECO:0000256" key="1">
    <source>
        <dbReference type="ARBA" id="ARBA00004141"/>
    </source>
</evidence>
<accession>A0A9P4U1N3</accession>
<dbReference type="PANTHER" id="PTHR10283:SF92">
    <property type="entry name" value="LOW-AFFINITY PHOSPHATE TRANSPORTER PHO91"/>
    <property type="match status" value="1"/>
</dbReference>
<feature type="transmembrane region" description="Helical" evidence="7">
    <location>
        <begin position="778"/>
        <end position="795"/>
    </location>
</feature>
<evidence type="ECO:0000256" key="6">
    <source>
        <dbReference type="SAM" id="MobiDB-lite"/>
    </source>
</evidence>
<feature type="compositionally biased region" description="Acidic residues" evidence="6">
    <location>
        <begin position="154"/>
        <end position="163"/>
    </location>
</feature>
<evidence type="ECO:0000256" key="3">
    <source>
        <dbReference type="ARBA" id="ARBA00022692"/>
    </source>
</evidence>
<feature type="transmembrane region" description="Helical" evidence="7">
    <location>
        <begin position="598"/>
        <end position="621"/>
    </location>
</feature>
<feature type="compositionally biased region" description="Basic and acidic residues" evidence="6">
    <location>
        <begin position="179"/>
        <end position="190"/>
    </location>
</feature>
<feature type="region of interest" description="Disordered" evidence="6">
    <location>
        <begin position="100"/>
        <end position="165"/>
    </location>
</feature>
<dbReference type="OrthoDB" id="10260443at2759"/>
<organism evidence="9 10">
    <name type="scientific">Tothia fuscella</name>
    <dbReference type="NCBI Taxonomy" id="1048955"/>
    <lineage>
        <taxon>Eukaryota</taxon>
        <taxon>Fungi</taxon>
        <taxon>Dikarya</taxon>
        <taxon>Ascomycota</taxon>
        <taxon>Pezizomycotina</taxon>
        <taxon>Dothideomycetes</taxon>
        <taxon>Pleosporomycetidae</taxon>
        <taxon>Venturiales</taxon>
        <taxon>Cylindrosympodiaceae</taxon>
        <taxon>Tothia</taxon>
    </lineage>
</organism>
<dbReference type="GO" id="GO:0006817">
    <property type="term" value="P:phosphate ion transport"/>
    <property type="evidence" value="ECO:0007669"/>
    <property type="project" value="TreeGrafter"/>
</dbReference>
<protein>
    <submittedName>
        <fullName evidence="9">SPX domain-containing protein</fullName>
    </submittedName>
</protein>
<comment type="caution">
    <text evidence="9">The sequence shown here is derived from an EMBL/GenBank/DDBJ whole genome shotgun (WGS) entry which is preliminary data.</text>
</comment>
<gene>
    <name evidence="9" type="ORF">EJ08DRAFT_607929</name>
</gene>
<keyword evidence="5 7" id="KW-0472">Membrane</keyword>
<dbReference type="Pfam" id="PF03105">
    <property type="entry name" value="SPX"/>
    <property type="match status" value="2"/>
</dbReference>
<dbReference type="InterPro" id="IPR004680">
    <property type="entry name" value="Cit_transptr-like_dom"/>
</dbReference>
<dbReference type="CDD" id="cd01115">
    <property type="entry name" value="SLC13_permease"/>
    <property type="match status" value="1"/>
</dbReference>
<dbReference type="GO" id="GO:0005315">
    <property type="term" value="F:phosphate transmembrane transporter activity"/>
    <property type="evidence" value="ECO:0007669"/>
    <property type="project" value="TreeGrafter"/>
</dbReference>
<dbReference type="Proteomes" id="UP000800235">
    <property type="component" value="Unassembled WGS sequence"/>
</dbReference>
<feature type="transmembrane region" description="Helical" evidence="7">
    <location>
        <begin position="515"/>
        <end position="543"/>
    </location>
</feature>
<evidence type="ECO:0000256" key="5">
    <source>
        <dbReference type="ARBA" id="ARBA00023136"/>
    </source>
</evidence>
<dbReference type="CDD" id="cd14478">
    <property type="entry name" value="SPX_PHO87_PHO90_like"/>
    <property type="match status" value="1"/>
</dbReference>
<evidence type="ECO:0000256" key="4">
    <source>
        <dbReference type="ARBA" id="ARBA00022989"/>
    </source>
</evidence>
<dbReference type="InterPro" id="IPR004331">
    <property type="entry name" value="SPX_dom"/>
</dbReference>
<sequence>MKFSHSLQFNAVPDWSSHYIAYSNLKKLIYTLEKQVHSSSQAVPDHESSPLITGNVEDLDKTFTSTLDLELEKICSFYQLKELEVYGEMDDLLKDEEAFEAEAEEAEAEHPEGRRATVAAPGRPRSGSLFKNFGLGDGKKIRRTSTRSTGSGREDDEDSDEADERAALTRTKSVGGRLLQDHDDTRSDFRSSKRRTSMAFDDYNDMSFSVLYDSGISLKKRLVHVYVSLCELRSFIQLNQTGFTKVLKKYDKILDRQLKTSYITNFVETAYPFQKSTMNTLNSHVGKLEQVYANLVTKGKIDEARRELRLHLREHVVWERNTVWREMIGIERKSQAANMGIRQLTMLGRDNDPTKARKLGDEQLVEMQEIDTPVGKYSCPSWLFSSTLYTIITLITIFLVLLFLPLMAQPEQQNCLAMIVFVSLLWATEAIPLFVTSLLVPFLAVTLRVVRSDQKPHNRLESKAAASYVFGSMWTPVIMLLLGGFTIAAALSKYNIAKMMATFVLSKAGTKPRTVLLASMFVAMFASMWISNVAAPVLCYSIVQPILRNLPSDSDMSKALLLGIALASNIGGAASPIASPQNLIALQNMSPQPGWGTWFFVALPVCIISIFLIWMLLLVTFKPGRGTTIVPIRPMKDKFSGVQWYISIVTVITIALWCVSHQLQPIFGDMGVVAIIPIVLFFGTGILTKEDFNNFLWTIIILAAGGLALGKSVSSSGLLHTLAEEITGKVQGLSLYGVLVVFAGLILVVATFISHTVAALIFLPLVKEVGQGMAEPHPNLLVMGSVLMCSAAMGLPTSGFPNMTAIMMEDSQTGQRYLQVKHFLTRGVPASILTFFVVITVGYGLMLLVSF</sequence>
<feature type="transmembrane region" description="Helical" evidence="7">
    <location>
        <begin position="382"/>
        <end position="404"/>
    </location>
</feature>
<dbReference type="Pfam" id="PF03600">
    <property type="entry name" value="CitMHS"/>
    <property type="match status" value="1"/>
</dbReference>
<dbReference type="PANTHER" id="PTHR10283">
    <property type="entry name" value="SOLUTE CARRIER FAMILY 13 MEMBER"/>
    <property type="match status" value="1"/>
</dbReference>
<feature type="transmembrane region" description="Helical" evidence="7">
    <location>
        <begin position="828"/>
        <end position="849"/>
    </location>
</feature>
<evidence type="ECO:0000256" key="2">
    <source>
        <dbReference type="ARBA" id="ARBA00022448"/>
    </source>
</evidence>
<name>A0A9P4U1N3_9PEZI</name>
<dbReference type="AlphaFoldDB" id="A0A9P4U1N3"/>
<keyword evidence="2" id="KW-0813">Transport</keyword>
<evidence type="ECO:0000313" key="9">
    <source>
        <dbReference type="EMBL" id="KAF2433163.1"/>
    </source>
</evidence>
<feature type="region of interest" description="Disordered" evidence="6">
    <location>
        <begin position="171"/>
        <end position="190"/>
    </location>
</feature>
<evidence type="ECO:0000259" key="8">
    <source>
        <dbReference type="PROSITE" id="PS51382"/>
    </source>
</evidence>
<dbReference type="EMBL" id="MU007022">
    <property type="protein sequence ID" value="KAF2433163.1"/>
    <property type="molecule type" value="Genomic_DNA"/>
</dbReference>
<feature type="transmembrane region" description="Helical" evidence="7">
    <location>
        <begin position="416"/>
        <end position="445"/>
    </location>
</feature>
<keyword evidence="3 7" id="KW-0812">Transmembrane</keyword>
<dbReference type="GO" id="GO:0006797">
    <property type="term" value="P:polyphosphate metabolic process"/>
    <property type="evidence" value="ECO:0007669"/>
    <property type="project" value="TreeGrafter"/>
</dbReference>
<feature type="transmembrane region" description="Helical" evidence="7">
    <location>
        <begin position="695"/>
        <end position="713"/>
    </location>
</feature>
<dbReference type="GO" id="GO:0005886">
    <property type="term" value="C:plasma membrane"/>
    <property type="evidence" value="ECO:0007669"/>
    <property type="project" value="TreeGrafter"/>
</dbReference>
<feature type="transmembrane region" description="Helical" evidence="7">
    <location>
        <begin position="465"/>
        <end position="491"/>
    </location>
</feature>
<reference evidence="9" key="1">
    <citation type="journal article" date="2020" name="Stud. Mycol.">
        <title>101 Dothideomycetes genomes: a test case for predicting lifestyles and emergence of pathogens.</title>
        <authorList>
            <person name="Haridas S."/>
            <person name="Albert R."/>
            <person name="Binder M."/>
            <person name="Bloem J."/>
            <person name="Labutti K."/>
            <person name="Salamov A."/>
            <person name="Andreopoulos B."/>
            <person name="Baker S."/>
            <person name="Barry K."/>
            <person name="Bills G."/>
            <person name="Bluhm B."/>
            <person name="Cannon C."/>
            <person name="Castanera R."/>
            <person name="Culley D."/>
            <person name="Daum C."/>
            <person name="Ezra D."/>
            <person name="Gonzalez J."/>
            <person name="Henrissat B."/>
            <person name="Kuo A."/>
            <person name="Liang C."/>
            <person name="Lipzen A."/>
            <person name="Lutzoni F."/>
            <person name="Magnuson J."/>
            <person name="Mondo S."/>
            <person name="Nolan M."/>
            <person name="Ohm R."/>
            <person name="Pangilinan J."/>
            <person name="Park H.-J."/>
            <person name="Ramirez L."/>
            <person name="Alfaro M."/>
            <person name="Sun H."/>
            <person name="Tritt A."/>
            <person name="Yoshinaga Y."/>
            <person name="Zwiers L.-H."/>
            <person name="Turgeon B."/>
            <person name="Goodwin S."/>
            <person name="Spatafora J."/>
            <person name="Crous P."/>
            <person name="Grigoriev I."/>
        </authorList>
    </citation>
    <scope>NUCLEOTIDE SEQUENCE</scope>
    <source>
        <strain evidence="9">CBS 130266</strain>
    </source>
</reference>
<feature type="domain" description="SPX" evidence="8">
    <location>
        <begin position="1"/>
        <end position="264"/>
    </location>
</feature>
<dbReference type="PROSITE" id="PS51382">
    <property type="entry name" value="SPX"/>
    <property type="match status" value="1"/>
</dbReference>
<keyword evidence="10" id="KW-1185">Reference proteome</keyword>
<feature type="transmembrane region" description="Helical" evidence="7">
    <location>
        <begin position="642"/>
        <end position="660"/>
    </location>
</feature>
<keyword evidence="4 7" id="KW-1133">Transmembrane helix</keyword>